<protein>
    <submittedName>
        <fullName evidence="2">Uncharacterized protein</fullName>
    </submittedName>
</protein>
<proteinExistence type="predicted"/>
<gene>
    <name evidence="2" type="ORF">A2127_01910</name>
</gene>
<dbReference type="Proteomes" id="UP000179324">
    <property type="component" value="Unassembled WGS sequence"/>
</dbReference>
<reference evidence="2 3" key="1">
    <citation type="journal article" date="2016" name="Nat. Commun.">
        <title>Thousands of microbial genomes shed light on interconnected biogeochemical processes in an aquifer system.</title>
        <authorList>
            <person name="Anantharaman K."/>
            <person name="Brown C.T."/>
            <person name="Hug L.A."/>
            <person name="Sharon I."/>
            <person name="Castelle C.J."/>
            <person name="Probst A.J."/>
            <person name="Thomas B.C."/>
            <person name="Singh A."/>
            <person name="Wilkins M.J."/>
            <person name="Karaoz U."/>
            <person name="Brodie E.L."/>
            <person name="Williams K.H."/>
            <person name="Hubbard S.S."/>
            <person name="Banfield J.F."/>
        </authorList>
    </citation>
    <scope>NUCLEOTIDE SEQUENCE [LARGE SCALE GENOMIC DNA]</scope>
</reference>
<feature type="transmembrane region" description="Helical" evidence="1">
    <location>
        <begin position="7"/>
        <end position="28"/>
    </location>
</feature>
<accession>A0A1F6BR72</accession>
<evidence type="ECO:0000256" key="1">
    <source>
        <dbReference type="SAM" id="Phobius"/>
    </source>
</evidence>
<keyword evidence="1" id="KW-0812">Transmembrane</keyword>
<dbReference type="AlphaFoldDB" id="A0A1F6BR72"/>
<name>A0A1F6BR72_9BACT</name>
<dbReference type="EMBL" id="MFKI01000012">
    <property type="protein sequence ID" value="OGG39420.1"/>
    <property type="molecule type" value="Genomic_DNA"/>
</dbReference>
<comment type="caution">
    <text evidence="2">The sequence shown here is derived from an EMBL/GenBank/DDBJ whole genome shotgun (WGS) entry which is preliminary data.</text>
</comment>
<keyword evidence="1" id="KW-0472">Membrane</keyword>
<keyword evidence="1" id="KW-1133">Transmembrane helix</keyword>
<sequence length="143" mass="16094">MRFLKQLAYGVLYLAILAVIVFLVYIAFFRSASPIEVPESTVPEIPKPNLVFENVETEVSGEEVKVTGFLKNESPQVVRNVEIKATLFSKEGIEIFSSETLEDNIGAFESESFTVFFPKDQGLAKDVWGESTELSYDILLQEF</sequence>
<organism evidence="2 3">
    <name type="scientific">Candidatus Jorgensenbacteria bacterium GWC1_48_12</name>
    <dbReference type="NCBI Taxonomy" id="1798469"/>
    <lineage>
        <taxon>Bacteria</taxon>
        <taxon>Candidatus Joergenseniibacteriota</taxon>
    </lineage>
</organism>
<evidence type="ECO:0000313" key="2">
    <source>
        <dbReference type="EMBL" id="OGG39420.1"/>
    </source>
</evidence>
<evidence type="ECO:0000313" key="3">
    <source>
        <dbReference type="Proteomes" id="UP000179324"/>
    </source>
</evidence>